<accession>A0A543DTA4</accession>
<proteinExistence type="predicted"/>
<dbReference type="AlphaFoldDB" id="A0A543DTA4"/>
<dbReference type="RefSeq" id="WP_142019022.1">
    <property type="nucleotide sequence ID" value="NZ_VFPD01000006.1"/>
</dbReference>
<reference evidence="2 3" key="1">
    <citation type="submission" date="2019-06" db="EMBL/GenBank/DDBJ databases">
        <title>Sorghum-associated microbial communities from plants grown in Nebraska, USA.</title>
        <authorList>
            <person name="Schachtman D."/>
        </authorList>
    </citation>
    <scope>NUCLEOTIDE SEQUENCE [LARGE SCALE GENOMIC DNA]</scope>
    <source>
        <strain evidence="2 3">110</strain>
    </source>
</reference>
<keyword evidence="1" id="KW-0732">Signal</keyword>
<feature type="chain" id="PRO_5021748893" description="YD repeat-containing protein" evidence="1">
    <location>
        <begin position="18"/>
        <end position="383"/>
    </location>
</feature>
<evidence type="ECO:0000313" key="2">
    <source>
        <dbReference type="EMBL" id="TQM12549.1"/>
    </source>
</evidence>
<name>A0A543DTA4_9FLAO</name>
<evidence type="ECO:0008006" key="4">
    <source>
        <dbReference type="Google" id="ProtNLM"/>
    </source>
</evidence>
<comment type="caution">
    <text evidence="2">The sequence shown here is derived from an EMBL/GenBank/DDBJ whole genome shotgun (WGS) entry which is preliminary data.</text>
</comment>
<protein>
    <recommendedName>
        <fullName evidence="4">YD repeat-containing protein</fullName>
    </recommendedName>
</protein>
<sequence>MRALLLFLIFSSTFSSSQVIKDSILGKPKFVKENVIFLDNSGPYTFMNGDDEYGHATKMTPENLRKSMEGSWFETYFCRYTNNETYYNRNRKIVKEIWYYRSGDTVDLYNYHYDHLNRLTIKKSQNRYSDIASHYFYEKDNKTPKFAESYYKRKNVIEKFIVNYESYEPLFVTEFDSITKTDSIFAITNDIWKKVGERSYTEGKDSIYHKKLSRVKIYNNDFKTIEEKFFDYKSDYQNKKISLNGHYKYEYDGFRNLVKQTGFKNGKISSSVVFENGKKVREEEINDNGTTQSTVYIYTKDQKLERQTMYYNDKIIFERSFKYKGNYITNMTYLNKIGMEDKNIVPKLITFKYKFDKQKNWIEMIKNVDGKDLYKWVREIEYY</sequence>
<dbReference type="Proteomes" id="UP000316437">
    <property type="component" value="Unassembled WGS sequence"/>
</dbReference>
<evidence type="ECO:0000313" key="3">
    <source>
        <dbReference type="Proteomes" id="UP000316437"/>
    </source>
</evidence>
<dbReference type="EMBL" id="VFPD01000006">
    <property type="protein sequence ID" value="TQM12549.1"/>
    <property type="molecule type" value="Genomic_DNA"/>
</dbReference>
<gene>
    <name evidence="2" type="ORF">FB551_4667</name>
</gene>
<evidence type="ECO:0000256" key="1">
    <source>
        <dbReference type="SAM" id="SignalP"/>
    </source>
</evidence>
<keyword evidence="3" id="KW-1185">Reference proteome</keyword>
<feature type="signal peptide" evidence="1">
    <location>
        <begin position="1"/>
        <end position="17"/>
    </location>
</feature>
<organism evidence="2 3">
    <name type="scientific">Chryseobacterium aquifrigidense</name>
    <dbReference type="NCBI Taxonomy" id="558021"/>
    <lineage>
        <taxon>Bacteria</taxon>
        <taxon>Pseudomonadati</taxon>
        <taxon>Bacteroidota</taxon>
        <taxon>Flavobacteriia</taxon>
        <taxon>Flavobacteriales</taxon>
        <taxon>Weeksellaceae</taxon>
        <taxon>Chryseobacterium group</taxon>
        <taxon>Chryseobacterium</taxon>
    </lineage>
</organism>